<dbReference type="EMBL" id="OZ037953">
    <property type="protein sequence ID" value="CAL1698203.1"/>
    <property type="molecule type" value="Genomic_DNA"/>
</dbReference>
<evidence type="ECO:0000313" key="2">
    <source>
        <dbReference type="Proteomes" id="UP001497453"/>
    </source>
</evidence>
<protein>
    <submittedName>
        <fullName evidence="1">Uncharacterized protein</fullName>
    </submittedName>
</protein>
<sequence length="114" mass="13350">MSLIHNRRHDDLSMSKLLHSIDISVMTNIKRRLLKRHYYCSCSEPLVYISEGNDHTPPYPHTWRFFNLKLSRYVTGRPFEVLSPLDETSTYGSLILKQLNLDFTPIEQPMPSPC</sequence>
<gene>
    <name evidence="1" type="ORF">GFSPODELE1_LOCUS2046</name>
</gene>
<name>A0ABP1CU29_9APHY</name>
<reference evidence="2" key="1">
    <citation type="submission" date="2024-04" db="EMBL/GenBank/DDBJ databases">
        <authorList>
            <person name="Shaw F."/>
            <person name="Minotto A."/>
        </authorList>
    </citation>
    <scope>NUCLEOTIDE SEQUENCE [LARGE SCALE GENOMIC DNA]</scope>
</reference>
<dbReference type="Proteomes" id="UP001497453">
    <property type="component" value="Chromosome 10"/>
</dbReference>
<keyword evidence="2" id="KW-1185">Reference proteome</keyword>
<accession>A0ABP1CU29</accession>
<organism evidence="1 2">
    <name type="scientific">Somion occarium</name>
    <dbReference type="NCBI Taxonomy" id="3059160"/>
    <lineage>
        <taxon>Eukaryota</taxon>
        <taxon>Fungi</taxon>
        <taxon>Dikarya</taxon>
        <taxon>Basidiomycota</taxon>
        <taxon>Agaricomycotina</taxon>
        <taxon>Agaricomycetes</taxon>
        <taxon>Polyporales</taxon>
        <taxon>Cerrenaceae</taxon>
        <taxon>Somion</taxon>
    </lineage>
</organism>
<evidence type="ECO:0000313" key="1">
    <source>
        <dbReference type="EMBL" id="CAL1698203.1"/>
    </source>
</evidence>
<proteinExistence type="predicted"/>